<keyword evidence="2" id="KW-1185">Reference proteome</keyword>
<dbReference type="InterPro" id="IPR050312">
    <property type="entry name" value="IolE/XylAMocC-like"/>
</dbReference>
<name>A0ABV9JTU2_9BACI</name>
<comment type="caution">
    <text evidence="1">The sequence shown here is derived from an EMBL/GenBank/DDBJ whole genome shotgun (WGS) entry which is preliminary data.</text>
</comment>
<dbReference type="PANTHER" id="PTHR12110:SF41">
    <property type="entry name" value="INOSOSE DEHYDRATASE"/>
    <property type="match status" value="1"/>
</dbReference>
<dbReference type="SUPFAM" id="SSF51658">
    <property type="entry name" value="Xylose isomerase-like"/>
    <property type="match status" value="1"/>
</dbReference>
<keyword evidence="1" id="KW-0413">Isomerase</keyword>
<dbReference type="InterPro" id="IPR036237">
    <property type="entry name" value="Xyl_isomerase-like_sf"/>
</dbReference>
<evidence type="ECO:0000313" key="2">
    <source>
        <dbReference type="Proteomes" id="UP001595988"/>
    </source>
</evidence>
<evidence type="ECO:0000313" key="1">
    <source>
        <dbReference type="EMBL" id="MFC4661136.1"/>
    </source>
</evidence>
<sequence length="261" mass="30316">MKDIRNKFAVELYSFRRELEVDFGGTIRELRKMGWQAVQIDGLRGNSAEHIAAVLKETGMRVAGMHVSLDRMLNDTDKVIYEGLLFGTKDIFCNSLPEELQNEEGYRYVKSSLLDLAMRLNSLGFRVGYHNHEFEFLSKVDNRTAYNYLMMPEGNCFIYPEVDTYWVQYAEIDPLSVIKRFPEKMPIMHLKDIKSDKRLTYPESLAEIGTGIIDFVPILQWGEANGTEWYVVEQDRSFLDGGMMESYQISFNNLLELQEQL</sequence>
<accession>A0ABV9JTU2</accession>
<dbReference type="EMBL" id="JBHSFT010000002">
    <property type="protein sequence ID" value="MFC4661136.1"/>
    <property type="molecule type" value="Genomic_DNA"/>
</dbReference>
<gene>
    <name evidence="1" type="ORF">ACFO3P_02730</name>
</gene>
<reference evidence="2" key="1">
    <citation type="journal article" date="2019" name="Int. J. Syst. Evol. Microbiol.">
        <title>The Global Catalogue of Microorganisms (GCM) 10K type strain sequencing project: providing services to taxonomists for standard genome sequencing and annotation.</title>
        <authorList>
            <consortium name="The Broad Institute Genomics Platform"/>
            <consortium name="The Broad Institute Genome Sequencing Center for Infectious Disease"/>
            <person name="Wu L."/>
            <person name="Ma J."/>
        </authorList>
    </citation>
    <scope>NUCLEOTIDE SEQUENCE [LARGE SCALE GENOMIC DNA]</scope>
    <source>
        <strain evidence="2">CCUG 37257</strain>
    </source>
</reference>
<proteinExistence type="predicted"/>
<organism evidence="1 2">
    <name type="scientific">Oceanobacillus aidingensis</name>
    <dbReference type="NCBI Taxonomy" id="645964"/>
    <lineage>
        <taxon>Bacteria</taxon>
        <taxon>Bacillati</taxon>
        <taxon>Bacillota</taxon>
        <taxon>Bacilli</taxon>
        <taxon>Bacillales</taxon>
        <taxon>Bacillaceae</taxon>
        <taxon>Oceanobacillus</taxon>
    </lineage>
</organism>
<dbReference type="Proteomes" id="UP001595988">
    <property type="component" value="Unassembled WGS sequence"/>
</dbReference>
<dbReference type="GO" id="GO:0016853">
    <property type="term" value="F:isomerase activity"/>
    <property type="evidence" value="ECO:0007669"/>
    <property type="project" value="UniProtKB-KW"/>
</dbReference>
<protein>
    <submittedName>
        <fullName evidence="1">Sugar phosphate isomerase/epimerase family protein</fullName>
    </submittedName>
</protein>
<dbReference type="PANTHER" id="PTHR12110">
    <property type="entry name" value="HYDROXYPYRUVATE ISOMERASE"/>
    <property type="match status" value="1"/>
</dbReference>
<dbReference type="RefSeq" id="WP_289584957.1">
    <property type="nucleotide sequence ID" value="NZ_JBHSFT010000002.1"/>
</dbReference>
<dbReference type="Gene3D" id="3.20.20.150">
    <property type="entry name" value="Divalent-metal-dependent TIM barrel enzymes"/>
    <property type="match status" value="1"/>
</dbReference>